<evidence type="ECO:0000313" key="3">
    <source>
        <dbReference type="Proteomes" id="UP000229385"/>
    </source>
</evidence>
<name>A0A2M7XBM9_9BACT</name>
<dbReference type="Pfam" id="PF08241">
    <property type="entry name" value="Methyltransf_11"/>
    <property type="match status" value="1"/>
</dbReference>
<organism evidence="2 3">
    <name type="scientific">Candidatus Uhrbacteria bacterium CG_4_9_14_3_um_filter_50_9</name>
    <dbReference type="NCBI Taxonomy" id="1975035"/>
    <lineage>
        <taxon>Bacteria</taxon>
        <taxon>Candidatus Uhriibacteriota</taxon>
    </lineage>
</organism>
<dbReference type="PANTHER" id="PTHR43591">
    <property type="entry name" value="METHYLTRANSFERASE"/>
    <property type="match status" value="1"/>
</dbReference>
<dbReference type="CDD" id="cd02440">
    <property type="entry name" value="AdoMet_MTases"/>
    <property type="match status" value="1"/>
</dbReference>
<dbReference type="SUPFAM" id="SSF53335">
    <property type="entry name" value="S-adenosyl-L-methionine-dependent methyltransferases"/>
    <property type="match status" value="1"/>
</dbReference>
<dbReference type="PANTHER" id="PTHR43591:SF24">
    <property type="entry name" value="2-METHOXY-6-POLYPRENYL-1,4-BENZOQUINOL METHYLASE, MITOCHONDRIAL"/>
    <property type="match status" value="1"/>
</dbReference>
<proteinExistence type="predicted"/>
<dbReference type="AlphaFoldDB" id="A0A2M7XBM9"/>
<protein>
    <recommendedName>
        <fullName evidence="1">Methyltransferase type 11 domain-containing protein</fullName>
    </recommendedName>
</protein>
<dbReference type="InterPro" id="IPR029063">
    <property type="entry name" value="SAM-dependent_MTases_sf"/>
</dbReference>
<evidence type="ECO:0000313" key="2">
    <source>
        <dbReference type="EMBL" id="PJA45301.1"/>
    </source>
</evidence>
<comment type="caution">
    <text evidence="2">The sequence shown here is derived from an EMBL/GenBank/DDBJ whole genome shotgun (WGS) entry which is preliminary data.</text>
</comment>
<dbReference type="Proteomes" id="UP000229385">
    <property type="component" value="Unassembled WGS sequence"/>
</dbReference>
<feature type="domain" description="Methyltransferase type 11" evidence="1">
    <location>
        <begin position="48"/>
        <end position="140"/>
    </location>
</feature>
<dbReference type="Gene3D" id="3.40.50.150">
    <property type="entry name" value="Vaccinia Virus protein VP39"/>
    <property type="match status" value="1"/>
</dbReference>
<evidence type="ECO:0000259" key="1">
    <source>
        <dbReference type="Pfam" id="PF08241"/>
    </source>
</evidence>
<sequence length="243" mass="28206">MVMKNIEQRCQEYMENTQNPWRIKSTHTIYINERNFLSNAFGTSNNILDAGGGTGFHLHTALEDSHRKITVLDGNDTLLNEGKTLFPDSRFVKGTCCDMPFSNEEFDGILVRANLLYFSDKASYIKECYRVLKPNGVLVIIDRNRFDITNLVANFLKTKQDPFELYSDFMTFTYLEKLLMKEGFTIQAKKGCMLTIPKIHSFFLNRLSQTTPRIPTRVIYSYAHTNFLKQIARWMYLKATKTT</sequence>
<dbReference type="EMBL" id="PFWU01000044">
    <property type="protein sequence ID" value="PJA45301.1"/>
    <property type="molecule type" value="Genomic_DNA"/>
</dbReference>
<gene>
    <name evidence="2" type="ORF">CO174_03910</name>
</gene>
<reference evidence="3" key="1">
    <citation type="submission" date="2017-09" db="EMBL/GenBank/DDBJ databases">
        <title>Depth-based differentiation of microbial function through sediment-hosted aquifers and enrichment of novel symbionts in the deep terrestrial subsurface.</title>
        <authorList>
            <person name="Probst A.J."/>
            <person name="Ladd B."/>
            <person name="Jarett J.K."/>
            <person name="Geller-Mcgrath D.E."/>
            <person name="Sieber C.M.K."/>
            <person name="Emerson J.B."/>
            <person name="Anantharaman K."/>
            <person name="Thomas B.C."/>
            <person name="Malmstrom R."/>
            <person name="Stieglmeier M."/>
            <person name="Klingl A."/>
            <person name="Woyke T."/>
            <person name="Ryan C.M."/>
            <person name="Banfield J.F."/>
        </authorList>
    </citation>
    <scope>NUCLEOTIDE SEQUENCE [LARGE SCALE GENOMIC DNA]</scope>
</reference>
<dbReference type="InterPro" id="IPR013216">
    <property type="entry name" value="Methyltransf_11"/>
</dbReference>
<dbReference type="GO" id="GO:0008757">
    <property type="term" value="F:S-adenosylmethionine-dependent methyltransferase activity"/>
    <property type="evidence" value="ECO:0007669"/>
    <property type="project" value="InterPro"/>
</dbReference>
<accession>A0A2M7XBM9</accession>